<dbReference type="AlphaFoldDB" id="A0A7X0PGK1"/>
<dbReference type="Gene3D" id="3.40.1580.10">
    <property type="entry name" value="SMI1/KNR4-like"/>
    <property type="match status" value="1"/>
</dbReference>
<evidence type="ECO:0008006" key="3">
    <source>
        <dbReference type="Google" id="ProtNLM"/>
    </source>
</evidence>
<reference evidence="1 2" key="1">
    <citation type="submission" date="2020-08" db="EMBL/GenBank/DDBJ databases">
        <title>Functional genomics of gut bacteria from endangered species of beetles.</title>
        <authorList>
            <person name="Carlos-Shanley C."/>
        </authorList>
    </citation>
    <scope>NUCLEOTIDE SEQUENCE [LARGE SCALE GENOMIC DNA]</scope>
    <source>
        <strain evidence="1 2">S00198</strain>
    </source>
</reference>
<dbReference type="InterPro" id="IPR037883">
    <property type="entry name" value="Knr4/Smi1-like_sf"/>
</dbReference>
<protein>
    <recommendedName>
        <fullName evidence="3">SMI1-KNR4 cell-wall</fullName>
    </recommendedName>
</protein>
<name>A0A7X0PGK1_9BURK</name>
<dbReference type="EMBL" id="JACHLK010000009">
    <property type="protein sequence ID" value="MBB6561543.1"/>
    <property type="molecule type" value="Genomic_DNA"/>
</dbReference>
<keyword evidence="2" id="KW-1185">Reference proteome</keyword>
<accession>A0A7X0PGK1</accession>
<dbReference type="SUPFAM" id="SSF160631">
    <property type="entry name" value="SMI1/KNR4-like"/>
    <property type="match status" value="1"/>
</dbReference>
<proteinExistence type="predicted"/>
<evidence type="ECO:0000313" key="1">
    <source>
        <dbReference type="EMBL" id="MBB6561543.1"/>
    </source>
</evidence>
<evidence type="ECO:0000313" key="2">
    <source>
        <dbReference type="Proteomes" id="UP000575083"/>
    </source>
</evidence>
<sequence length="144" mass="16170">MTATALDAAIDAYRQLHEAVPIPTRLPTEEEVAAMEDQMALRFHPDLRRFLMRASDVNHGALASVVLTKPDSHRFLPRVCENAWGAWGVPRDLVPVCADNANFYCVAPDGQVVYWAHDDGEATETWPSLAAWIRQVLIEEQRDC</sequence>
<dbReference type="Pfam" id="PF14567">
    <property type="entry name" value="SUKH_5"/>
    <property type="match status" value="1"/>
</dbReference>
<dbReference type="RefSeq" id="WP_184860690.1">
    <property type="nucleotide sequence ID" value="NZ_JACHLK010000009.1"/>
</dbReference>
<organism evidence="1 2">
    <name type="scientific">Acidovorax soli</name>
    <dbReference type="NCBI Taxonomy" id="592050"/>
    <lineage>
        <taxon>Bacteria</taxon>
        <taxon>Pseudomonadati</taxon>
        <taxon>Pseudomonadota</taxon>
        <taxon>Betaproteobacteria</taxon>
        <taxon>Burkholderiales</taxon>
        <taxon>Comamonadaceae</taxon>
        <taxon>Acidovorax</taxon>
    </lineage>
</organism>
<dbReference type="Proteomes" id="UP000575083">
    <property type="component" value="Unassembled WGS sequence"/>
</dbReference>
<comment type="caution">
    <text evidence="1">The sequence shown here is derived from an EMBL/GenBank/DDBJ whole genome shotgun (WGS) entry which is preliminary data.</text>
</comment>
<gene>
    <name evidence="1" type="ORF">HNP48_004237</name>
</gene>